<evidence type="ECO:0008006" key="3">
    <source>
        <dbReference type="Google" id="ProtNLM"/>
    </source>
</evidence>
<dbReference type="Gene3D" id="3.30.450.150">
    <property type="entry name" value="Haem-degrading domain"/>
    <property type="match status" value="1"/>
</dbReference>
<proteinExistence type="predicted"/>
<name>A0ABQ2CY67_9DEIO</name>
<reference evidence="2" key="1">
    <citation type="journal article" date="2019" name="Int. J. Syst. Evol. Microbiol.">
        <title>The Global Catalogue of Microorganisms (GCM) 10K type strain sequencing project: providing services to taxonomists for standard genome sequencing and annotation.</title>
        <authorList>
            <consortium name="The Broad Institute Genomics Platform"/>
            <consortium name="The Broad Institute Genome Sequencing Center for Infectious Disease"/>
            <person name="Wu L."/>
            <person name="Ma J."/>
        </authorList>
    </citation>
    <scope>NUCLEOTIDE SEQUENCE [LARGE SCALE GENOMIC DNA]</scope>
    <source>
        <strain evidence="2">JCM 14370</strain>
    </source>
</reference>
<evidence type="ECO:0000313" key="1">
    <source>
        <dbReference type="EMBL" id="GGJ32380.1"/>
    </source>
</evidence>
<dbReference type="Pfam" id="PF03928">
    <property type="entry name" value="HbpS-like"/>
    <property type="match status" value="1"/>
</dbReference>
<keyword evidence="2" id="KW-1185">Reference proteome</keyword>
<gene>
    <name evidence="1" type="ORF">GCM10008938_18240</name>
</gene>
<sequence>MKAHFSLGDQEAQQALNAIHTELLKRNKTAVIAIADSHGELLALRRMDGAGLPSIQVATNKAYSAARLGEFTGDTGKAANTQGWSFSYYGELKYVGWDGGVPVWHQNQVVGSVAVSGLAPTEDRELAELGAKAILDHLNLELIA</sequence>
<organism evidence="1 2">
    <name type="scientific">Deinococcus roseus</name>
    <dbReference type="NCBI Taxonomy" id="392414"/>
    <lineage>
        <taxon>Bacteria</taxon>
        <taxon>Thermotogati</taxon>
        <taxon>Deinococcota</taxon>
        <taxon>Deinococci</taxon>
        <taxon>Deinococcales</taxon>
        <taxon>Deinococcaceae</taxon>
        <taxon>Deinococcus</taxon>
    </lineage>
</organism>
<protein>
    <recommendedName>
        <fullName evidence="3">Heme-binding protein</fullName>
    </recommendedName>
</protein>
<dbReference type="InterPro" id="IPR052517">
    <property type="entry name" value="GlcG_carb_metab_protein"/>
</dbReference>
<dbReference type="RefSeq" id="WP_189002375.1">
    <property type="nucleotide sequence ID" value="NZ_BMOD01000005.1"/>
</dbReference>
<accession>A0ABQ2CY67</accession>
<dbReference type="InterPro" id="IPR038084">
    <property type="entry name" value="PduO/GlcC-like_sf"/>
</dbReference>
<comment type="caution">
    <text evidence="1">The sequence shown here is derived from an EMBL/GenBank/DDBJ whole genome shotgun (WGS) entry which is preliminary data.</text>
</comment>
<dbReference type="PANTHER" id="PTHR34309">
    <property type="entry name" value="SLR1406 PROTEIN"/>
    <property type="match status" value="1"/>
</dbReference>
<dbReference type="PANTHER" id="PTHR34309:SF1">
    <property type="entry name" value="PROTEIN GLCG"/>
    <property type="match status" value="1"/>
</dbReference>
<dbReference type="Proteomes" id="UP000632222">
    <property type="component" value="Unassembled WGS sequence"/>
</dbReference>
<dbReference type="InterPro" id="IPR005624">
    <property type="entry name" value="PduO/GlcC-like"/>
</dbReference>
<dbReference type="SUPFAM" id="SSF143744">
    <property type="entry name" value="GlcG-like"/>
    <property type="match status" value="1"/>
</dbReference>
<evidence type="ECO:0000313" key="2">
    <source>
        <dbReference type="Proteomes" id="UP000632222"/>
    </source>
</evidence>
<dbReference type="EMBL" id="BMOD01000005">
    <property type="protein sequence ID" value="GGJ32380.1"/>
    <property type="molecule type" value="Genomic_DNA"/>
</dbReference>